<feature type="chain" id="PRO_5012173056" evidence="2">
    <location>
        <begin position="22"/>
        <end position="253"/>
    </location>
</feature>
<dbReference type="InterPro" id="IPR004564">
    <property type="entry name" value="OM_lipoprot_carrier_LolA-like"/>
</dbReference>
<gene>
    <name evidence="3" type="ORF">SAMN06297382_0477</name>
</gene>
<evidence type="ECO:0000256" key="2">
    <source>
        <dbReference type="SAM" id="SignalP"/>
    </source>
</evidence>
<dbReference type="CDD" id="cd16325">
    <property type="entry name" value="LolA"/>
    <property type="match status" value="1"/>
</dbReference>
<keyword evidence="4" id="KW-1185">Reference proteome</keyword>
<evidence type="ECO:0000313" key="4">
    <source>
        <dbReference type="Proteomes" id="UP000198346"/>
    </source>
</evidence>
<proteinExistence type="predicted"/>
<dbReference type="Proteomes" id="UP000198346">
    <property type="component" value="Unassembled WGS sequence"/>
</dbReference>
<evidence type="ECO:0000313" key="3">
    <source>
        <dbReference type="EMBL" id="SNT67982.1"/>
    </source>
</evidence>
<dbReference type="Pfam" id="PF03548">
    <property type="entry name" value="LolA"/>
    <property type="match status" value="1"/>
</dbReference>
<dbReference type="EMBL" id="FZQA01000001">
    <property type="protein sequence ID" value="SNT67982.1"/>
    <property type="molecule type" value="Genomic_DNA"/>
</dbReference>
<keyword evidence="3" id="KW-0449">Lipoprotein</keyword>
<organism evidence="3 4">
    <name type="scientific">Amphiplicatus metriothermophilus</name>
    <dbReference type="NCBI Taxonomy" id="1519374"/>
    <lineage>
        <taxon>Bacteria</taxon>
        <taxon>Pseudomonadati</taxon>
        <taxon>Pseudomonadota</taxon>
        <taxon>Alphaproteobacteria</taxon>
        <taxon>Parvularculales</taxon>
        <taxon>Parvularculaceae</taxon>
        <taxon>Amphiplicatus</taxon>
    </lineage>
</organism>
<evidence type="ECO:0000256" key="1">
    <source>
        <dbReference type="ARBA" id="ARBA00022729"/>
    </source>
</evidence>
<dbReference type="PANTHER" id="PTHR35869:SF1">
    <property type="entry name" value="OUTER-MEMBRANE LIPOPROTEIN CARRIER PROTEIN"/>
    <property type="match status" value="1"/>
</dbReference>
<name>A0A239PJK0_9PROT</name>
<dbReference type="SUPFAM" id="SSF89392">
    <property type="entry name" value="Prokaryotic lipoproteins and lipoprotein localization factors"/>
    <property type="match status" value="1"/>
</dbReference>
<dbReference type="OrthoDB" id="9800501at2"/>
<dbReference type="InterPro" id="IPR029046">
    <property type="entry name" value="LolA/LolB/LppX"/>
</dbReference>
<keyword evidence="1 2" id="KW-0732">Signal</keyword>
<reference evidence="3 4" key="1">
    <citation type="submission" date="2017-07" db="EMBL/GenBank/DDBJ databases">
        <authorList>
            <person name="Sun Z.S."/>
            <person name="Albrecht U."/>
            <person name="Echele G."/>
            <person name="Lee C.C."/>
        </authorList>
    </citation>
    <scope>NUCLEOTIDE SEQUENCE [LARGE SCALE GENOMIC DNA]</scope>
    <source>
        <strain evidence="3 4">CGMCC 1.12710</strain>
    </source>
</reference>
<dbReference type="RefSeq" id="WP_089410971.1">
    <property type="nucleotide sequence ID" value="NZ_FZQA01000001.1"/>
</dbReference>
<accession>A0A239PJK0</accession>
<dbReference type="AlphaFoldDB" id="A0A239PJK0"/>
<dbReference type="Gene3D" id="2.50.20.10">
    <property type="entry name" value="Lipoprotein localisation LolA/LolB/LppX"/>
    <property type="match status" value="1"/>
</dbReference>
<sequence length="253" mass="27244">MNLAIVSAAVFLCADAGLALGANAPVATAAEVRTGPVGQAPALQPEETVEAAPRPGEAIVSQPEEPLATLVFAQETDEQIVARVVDYLESIDTLQADFVQVAPSGAVSAGRFYLRRPGLLRFEYDPPTPLLIVANGGMVFVRDEALETTDSYPVNRTPLKFLLRRKVEFEDLEIRSVDRGVDTVAVTFASSDEETEGELSLILAAPDLALRQWVVRDPQNGVTVVDLENVTEGVRLANRLFQIPEAGSAFLKD</sequence>
<protein>
    <submittedName>
        <fullName evidence="3">Outer membrane lipoprotein-sorting protein</fullName>
    </submittedName>
</protein>
<dbReference type="PANTHER" id="PTHR35869">
    <property type="entry name" value="OUTER-MEMBRANE LIPOPROTEIN CARRIER PROTEIN"/>
    <property type="match status" value="1"/>
</dbReference>
<feature type="signal peptide" evidence="2">
    <location>
        <begin position="1"/>
        <end position="21"/>
    </location>
</feature>